<dbReference type="PANTHER" id="PTHR12001">
    <property type="entry name" value="GERANYLGERANYL PYROPHOSPHATE SYNTHASE"/>
    <property type="match status" value="1"/>
</dbReference>
<accession>A0A8T4H579</accession>
<evidence type="ECO:0000256" key="3">
    <source>
        <dbReference type="ARBA" id="ARBA00022679"/>
    </source>
</evidence>
<gene>
    <name evidence="7" type="ORF">J5U18_01860</name>
</gene>
<reference evidence="7" key="1">
    <citation type="submission" date="2021-03" db="EMBL/GenBank/DDBJ databases">
        <authorList>
            <person name="Lu T."/>
            <person name="Wang Q."/>
            <person name="Han X."/>
        </authorList>
    </citation>
    <scope>NUCLEOTIDE SEQUENCE</scope>
    <source>
        <strain evidence="7">WQ 2009</strain>
    </source>
</reference>
<dbReference type="InterPro" id="IPR033749">
    <property type="entry name" value="Polyprenyl_synt_CS"/>
</dbReference>
<sequence>MSSIENFQQQISTALANRNFPDSPANLYDPIRYILSLGGKRIRPLLTLLAADLFGMKVLDTAIPAALSIEYFHNFSLIHDDIMDNAPLRRGKATVHEKWNPSVAILSGDALLVQAYMELAKCPPAHVAALLTVFNQVAKDVCDGQQLDMDYETRTDVTLTDYIEMIRLKTSVLLGGALQLGAILANASLEQQQLIYEFGVDIGIAFQLQDDILDVYGDPKTFGKQVGGDIISNKKTYLFLSLQNLAVAEDAVLLQELVKGDLSSHPQKVQQVMDLYGRYAIKERAEVEKQHYTKAAFASLEKINIPKEQKQALEAIANQLLIREI</sequence>
<dbReference type="PROSITE" id="PS00444">
    <property type="entry name" value="POLYPRENYL_SYNTHASE_2"/>
    <property type="match status" value="1"/>
</dbReference>
<dbReference type="PROSITE" id="PS00723">
    <property type="entry name" value="POLYPRENYL_SYNTHASE_1"/>
    <property type="match status" value="1"/>
</dbReference>
<dbReference type="Gene3D" id="1.10.600.10">
    <property type="entry name" value="Farnesyl Diphosphate Synthase"/>
    <property type="match status" value="1"/>
</dbReference>
<dbReference type="AlphaFoldDB" id="A0A8T4H579"/>
<evidence type="ECO:0000256" key="6">
    <source>
        <dbReference type="RuleBase" id="RU004466"/>
    </source>
</evidence>
<dbReference type="EMBL" id="JAGKSB010000002">
    <property type="protein sequence ID" value="MBP3942320.1"/>
    <property type="molecule type" value="Genomic_DNA"/>
</dbReference>
<dbReference type="Proteomes" id="UP000679691">
    <property type="component" value="Unassembled WGS sequence"/>
</dbReference>
<keyword evidence="3 6" id="KW-0808">Transferase</keyword>
<name>A0A8T4H579_9SPHI</name>
<proteinExistence type="inferred from homology"/>
<evidence type="ECO:0000256" key="1">
    <source>
        <dbReference type="ARBA" id="ARBA00001946"/>
    </source>
</evidence>
<dbReference type="InterPro" id="IPR000092">
    <property type="entry name" value="Polyprenyl_synt"/>
</dbReference>
<dbReference type="InterPro" id="IPR008949">
    <property type="entry name" value="Isoprenoid_synthase_dom_sf"/>
</dbReference>
<dbReference type="GO" id="GO:0046872">
    <property type="term" value="F:metal ion binding"/>
    <property type="evidence" value="ECO:0007669"/>
    <property type="project" value="UniProtKB-KW"/>
</dbReference>
<dbReference type="GO" id="GO:0008299">
    <property type="term" value="P:isoprenoid biosynthetic process"/>
    <property type="evidence" value="ECO:0007669"/>
    <property type="project" value="InterPro"/>
</dbReference>
<dbReference type="RefSeq" id="WP_353545803.1">
    <property type="nucleotide sequence ID" value="NZ_JAGKSB010000002.1"/>
</dbReference>
<keyword evidence="4" id="KW-0479">Metal-binding</keyword>
<comment type="caution">
    <text evidence="7">The sequence shown here is derived from an EMBL/GenBank/DDBJ whole genome shotgun (WGS) entry which is preliminary data.</text>
</comment>
<dbReference type="SFLD" id="SFLDS00005">
    <property type="entry name" value="Isoprenoid_Synthase_Type_I"/>
    <property type="match status" value="1"/>
</dbReference>
<keyword evidence="8" id="KW-1185">Reference proteome</keyword>
<dbReference type="SUPFAM" id="SSF48576">
    <property type="entry name" value="Terpenoid synthases"/>
    <property type="match status" value="1"/>
</dbReference>
<evidence type="ECO:0000256" key="4">
    <source>
        <dbReference type="ARBA" id="ARBA00022723"/>
    </source>
</evidence>
<dbReference type="GO" id="GO:0004659">
    <property type="term" value="F:prenyltransferase activity"/>
    <property type="evidence" value="ECO:0007669"/>
    <property type="project" value="InterPro"/>
</dbReference>
<evidence type="ECO:0000256" key="2">
    <source>
        <dbReference type="ARBA" id="ARBA00006706"/>
    </source>
</evidence>
<organism evidence="7 8">
    <name type="scientific">Rhinopithecimicrobium faecis</name>
    <dbReference type="NCBI Taxonomy" id="2820698"/>
    <lineage>
        <taxon>Bacteria</taxon>
        <taxon>Pseudomonadati</taxon>
        <taxon>Bacteroidota</taxon>
        <taxon>Sphingobacteriia</taxon>
        <taxon>Sphingobacteriales</taxon>
        <taxon>Sphingobacteriaceae</taxon>
        <taxon>Rhinopithecimicrobium</taxon>
    </lineage>
</organism>
<keyword evidence="5" id="KW-0460">Magnesium</keyword>
<evidence type="ECO:0000256" key="5">
    <source>
        <dbReference type="ARBA" id="ARBA00022842"/>
    </source>
</evidence>
<evidence type="ECO:0000313" key="8">
    <source>
        <dbReference type="Proteomes" id="UP000679691"/>
    </source>
</evidence>
<dbReference type="PANTHER" id="PTHR12001:SF85">
    <property type="entry name" value="SHORT CHAIN ISOPRENYL DIPHOSPHATE SYNTHASE"/>
    <property type="match status" value="1"/>
</dbReference>
<evidence type="ECO:0000313" key="7">
    <source>
        <dbReference type="EMBL" id="MBP3942320.1"/>
    </source>
</evidence>
<comment type="similarity">
    <text evidence="2 6">Belongs to the FPP/GGPP synthase family.</text>
</comment>
<comment type="cofactor">
    <cofactor evidence="1">
        <name>Mg(2+)</name>
        <dbReference type="ChEBI" id="CHEBI:18420"/>
    </cofactor>
</comment>
<dbReference type="CDD" id="cd00685">
    <property type="entry name" value="Trans_IPPS_HT"/>
    <property type="match status" value="1"/>
</dbReference>
<dbReference type="SFLD" id="SFLDG01017">
    <property type="entry name" value="Polyprenyl_Transferase_Like"/>
    <property type="match status" value="1"/>
</dbReference>
<protein>
    <submittedName>
        <fullName evidence="7">Polyprenyl synthetase family protein</fullName>
    </submittedName>
</protein>
<dbReference type="Pfam" id="PF00348">
    <property type="entry name" value="polyprenyl_synt"/>
    <property type="match status" value="1"/>
</dbReference>